<dbReference type="Pfam" id="PF03441">
    <property type="entry name" value="FAD_binding_7"/>
    <property type="match status" value="1"/>
</dbReference>
<evidence type="ECO:0000256" key="3">
    <source>
        <dbReference type="ARBA" id="ARBA00022741"/>
    </source>
</evidence>
<evidence type="ECO:0000313" key="10">
    <source>
        <dbReference type="Proteomes" id="UP000682892"/>
    </source>
</evidence>
<dbReference type="OMA" id="GNWNYTA"/>
<feature type="binding site" evidence="5">
    <location>
        <begin position="395"/>
        <end position="397"/>
    </location>
    <ligand>
        <name>FAD</name>
        <dbReference type="ChEBI" id="CHEBI:57692"/>
    </ligand>
</feature>
<reference evidence="9" key="2">
    <citation type="journal article" date="2007" name="Science">
        <title>Genome sequence of Aedes aegypti, a major arbovirus vector.</title>
        <authorList>
            <person name="Nene V."/>
            <person name="Wortman J.R."/>
            <person name="Lawson D."/>
            <person name="Haas B."/>
            <person name="Kodira C."/>
            <person name="Tu Z.J."/>
            <person name="Loftus B."/>
            <person name="Xi Z."/>
            <person name="Megy K."/>
            <person name="Grabherr M."/>
            <person name="Ren Q."/>
            <person name="Zdobnov E.M."/>
            <person name="Lobo N.F."/>
            <person name="Campbell K.S."/>
            <person name="Brown S.E."/>
            <person name="Bonaldo M.F."/>
            <person name="Zhu J."/>
            <person name="Sinkins S.P."/>
            <person name="Hogenkamp D.G."/>
            <person name="Amedeo P."/>
            <person name="Arensburger P."/>
            <person name="Atkinson P.W."/>
            <person name="Bidwell S."/>
            <person name="Biedler J."/>
            <person name="Birney E."/>
            <person name="Bruggner R.V."/>
            <person name="Costas J."/>
            <person name="Coy M.R."/>
            <person name="Crabtree J."/>
            <person name="Crawford M."/>
            <person name="Debruyn B."/>
            <person name="Decaprio D."/>
            <person name="Eiglmeier K."/>
            <person name="Eisenstadt E."/>
            <person name="El-Dorry H."/>
            <person name="Gelbart W.M."/>
            <person name="Gomes S.L."/>
            <person name="Hammond M."/>
            <person name="Hannick L.I."/>
            <person name="Hogan J.R."/>
            <person name="Holmes M.H."/>
            <person name="Jaffe D."/>
            <person name="Johnston J.S."/>
            <person name="Kennedy R.C."/>
            <person name="Koo H."/>
            <person name="Kravitz S."/>
            <person name="Kriventseva E.V."/>
            <person name="Kulp D."/>
            <person name="Labutti K."/>
            <person name="Lee E."/>
            <person name="Li S."/>
            <person name="Lovin D.D."/>
            <person name="Mao C."/>
            <person name="Mauceli E."/>
            <person name="Menck C.F."/>
            <person name="Miller J.R."/>
            <person name="Montgomery P."/>
            <person name="Mori A."/>
            <person name="Nascimento A.L."/>
            <person name="Naveira H.F."/>
            <person name="Nusbaum C."/>
            <person name="O'leary S."/>
            <person name="Orvis J."/>
            <person name="Pertea M."/>
            <person name="Quesneville H."/>
            <person name="Reidenbach K.R."/>
            <person name="Rogers Y.H."/>
            <person name="Roth C.W."/>
            <person name="Schneider J.R."/>
            <person name="Schatz M."/>
            <person name="Shumway M."/>
            <person name="Stanke M."/>
            <person name="Stinson E.O."/>
            <person name="Tubio J.M."/>
            <person name="Vanzee J.P."/>
            <person name="Verjovski-Almeida S."/>
            <person name="Werner D."/>
            <person name="White O."/>
            <person name="Wyder S."/>
            <person name="Zeng Q."/>
            <person name="Zhao Q."/>
            <person name="Zhao Y."/>
            <person name="Hill C.A."/>
            <person name="Raikhel A.S."/>
            <person name="Soares M.B."/>
            <person name="Knudson D.L."/>
            <person name="Lee N.H."/>
            <person name="Galagan J."/>
            <person name="Salzberg S.L."/>
            <person name="Paulsen I.T."/>
            <person name="Dimopoulos G."/>
            <person name="Collins F.H."/>
            <person name="Birren B."/>
            <person name="Fraser-Liggett C.M."/>
            <person name="Severson D.W."/>
        </authorList>
    </citation>
    <scope>NUCLEOTIDE SEQUENCE [LARGE SCALE GENOMIC DNA]</scope>
    <source>
        <strain evidence="9">Liverpool</strain>
    </source>
</reference>
<feature type="region of interest" description="Disordered" evidence="7">
    <location>
        <begin position="502"/>
        <end position="553"/>
    </location>
</feature>
<feature type="domain" description="Photolyase/cryptochrome alpha/beta" evidence="8">
    <location>
        <begin position="5"/>
        <end position="140"/>
    </location>
</feature>
<dbReference type="Pfam" id="PF00875">
    <property type="entry name" value="DNA_photolyase"/>
    <property type="match status" value="1"/>
</dbReference>
<evidence type="ECO:0000256" key="5">
    <source>
        <dbReference type="PIRSR" id="PIRSR602081-1"/>
    </source>
</evidence>
<dbReference type="AlphaFoldDB" id="A0A1S4EY06"/>
<comment type="similarity">
    <text evidence="1">Belongs to the DNA photolyase class-1 family.</text>
</comment>
<dbReference type="Gene3D" id="1.10.579.10">
    <property type="entry name" value="DNA Cyclobutane Dipyrimidine Photolyase, subunit A, domain 3"/>
    <property type="match status" value="1"/>
</dbReference>
<dbReference type="KEGG" id="aag:5568829"/>
<dbReference type="GO" id="GO:0003904">
    <property type="term" value="F:deoxyribodipyrimidine photo-lyase activity"/>
    <property type="evidence" value="ECO:0007669"/>
    <property type="project" value="TreeGrafter"/>
</dbReference>
<evidence type="ECO:0000256" key="1">
    <source>
        <dbReference type="ARBA" id="ARBA00005862"/>
    </source>
</evidence>
<dbReference type="SUPFAM" id="SSF52425">
    <property type="entry name" value="Cryptochrome/photolyase, N-terminal domain"/>
    <property type="match status" value="1"/>
</dbReference>
<reference evidence="9" key="3">
    <citation type="submission" date="2012-09" db="EMBL/GenBank/DDBJ databases">
        <authorList>
            <consortium name="VectorBase"/>
        </authorList>
    </citation>
    <scope>NUCLEOTIDE SEQUENCE</scope>
    <source>
        <strain evidence="9">Liverpool</strain>
    </source>
</reference>
<feature type="site" description="Electron transfer via tryptophanyl radical" evidence="6">
    <location>
        <position position="405"/>
    </location>
</feature>
<sequence length="553" mass="63651">MSSQQTVVHWFRKGLRLHDNPALLAAIRRCRDSPQQYALRPVFILDPAIVQWLRVGPNRWRFLQQTLADLDRNLRKINSRLYVVRGNPVDVFPKLFQEWNVSFLTFEHDIEPYSIKRDATVEEQAKKHGVKIQIEKSLTIYDPDAILKMNAGRPPLTYQKYGSLASTLKIPEPVATPKEIPSDCVPKQDSNERKRANCYDPPLLVELGVKEEDLGECKFPGGETEALRRLEDHMKRKSWVCSFEKPNTSPNSLEPSTTVLSPYVKFGCLSARLFMRELQTVIKGQKHSQPPVSLIGQLMWREFYYCAAADEPNFDKMVGNSICLHVPWDSNKEFLEAWTHGRTGYPFIDAIMRQLRQEGWIHHLARHAVACFLTRGDLWISWEEGQRVFEEFLLDADWALNAGNWMWLSASAFFHQYFRVYSPVAFGKKTDPEGKFIKKYVPELAKYPSGIIYEPWKASVDVQKKLGCIIGKDYPNRIVIHEEIHKKNIQKMTEAYRKNKAVKEGIMKGDKDPEAPNAGGKRKSSSSSSPSSSKPTAKKPKLRETLIKYLKKK</sequence>
<dbReference type="PROSITE" id="PS51645">
    <property type="entry name" value="PHR_CRY_ALPHA_BETA"/>
    <property type="match status" value="1"/>
</dbReference>
<evidence type="ECO:0000256" key="4">
    <source>
        <dbReference type="ARBA" id="ARBA00022827"/>
    </source>
</evidence>
<dbReference type="InterPro" id="IPR002081">
    <property type="entry name" value="Cryptochrome/DNA_photolyase_1"/>
</dbReference>
<dbReference type="GO" id="GO:0043153">
    <property type="term" value="P:entrainment of circadian clock by photoperiod"/>
    <property type="evidence" value="ECO:0007669"/>
    <property type="project" value="TreeGrafter"/>
</dbReference>
<dbReference type="GO" id="GO:0003677">
    <property type="term" value="F:DNA binding"/>
    <property type="evidence" value="ECO:0007669"/>
    <property type="project" value="TreeGrafter"/>
</dbReference>
<dbReference type="InterPro" id="IPR006050">
    <property type="entry name" value="DNA_photolyase_N"/>
</dbReference>
<evidence type="ECO:0000256" key="7">
    <source>
        <dbReference type="SAM" id="MobiDB-lite"/>
    </source>
</evidence>
<feature type="site" description="Electron transfer via tryptophanyl radical" evidence="6">
    <location>
        <position position="328"/>
    </location>
</feature>
<dbReference type="HOGENOM" id="CLU_010348_3_4_1"/>
<evidence type="ECO:0000313" key="9">
    <source>
        <dbReference type="EMBL" id="EAT47743.1"/>
    </source>
</evidence>
<dbReference type="Gene3D" id="1.25.40.80">
    <property type="match status" value="1"/>
</dbReference>
<name>A0A1S4EY06_AEDAE</name>
<protein>
    <submittedName>
        <fullName evidence="9">AAEL001175-PA</fullName>
    </submittedName>
</protein>
<evidence type="ECO:0000256" key="2">
    <source>
        <dbReference type="ARBA" id="ARBA00022630"/>
    </source>
</evidence>
<dbReference type="Gene3D" id="3.40.50.620">
    <property type="entry name" value="HUPs"/>
    <property type="match status" value="1"/>
</dbReference>
<dbReference type="GO" id="GO:0005737">
    <property type="term" value="C:cytoplasm"/>
    <property type="evidence" value="ECO:0007669"/>
    <property type="project" value="TreeGrafter"/>
</dbReference>
<dbReference type="EMBL" id="CH477209">
    <property type="protein sequence ID" value="EAT47743.1"/>
    <property type="molecule type" value="Genomic_DNA"/>
</dbReference>
<gene>
    <name evidence="9" type="ORF">AaeL_AAEL001175</name>
</gene>
<dbReference type="InterPro" id="IPR005101">
    <property type="entry name" value="Cryptochr/Photolyase_FAD-bd"/>
</dbReference>
<proteinExistence type="inferred from homology"/>
<evidence type="ECO:0000256" key="6">
    <source>
        <dbReference type="PIRSR" id="PIRSR602081-2"/>
    </source>
</evidence>
<dbReference type="SUPFAM" id="SSF48173">
    <property type="entry name" value="Cryptochrome/photolyase FAD-binding domain"/>
    <property type="match status" value="1"/>
</dbReference>
<feature type="site" description="Electron transfer via tryptophanyl radical" evidence="6">
    <location>
        <position position="382"/>
    </location>
</feature>
<dbReference type="Proteomes" id="UP000682892">
    <property type="component" value="Chromosome 2"/>
</dbReference>
<keyword evidence="2 5" id="KW-0285">Flavoprotein</keyword>
<dbReference type="FunFam" id="1.10.579.10:FF:000004">
    <property type="entry name" value="Cryptochrome-1"/>
    <property type="match status" value="1"/>
</dbReference>
<dbReference type="InterPro" id="IPR014729">
    <property type="entry name" value="Rossmann-like_a/b/a_fold"/>
</dbReference>
<feature type="binding site" evidence="5">
    <location>
        <begin position="297"/>
        <end position="304"/>
    </location>
    <ligand>
        <name>FAD</name>
        <dbReference type="ChEBI" id="CHEBI:57692"/>
    </ligand>
</feature>
<reference evidence="9" key="1">
    <citation type="submission" date="2005-10" db="EMBL/GenBank/DDBJ databases">
        <authorList>
            <person name="Loftus B.J."/>
            <person name="Nene V.M."/>
            <person name="Hannick L.I."/>
            <person name="Bidwell S."/>
            <person name="Haas B."/>
            <person name="Amedeo P."/>
            <person name="Orvis J."/>
            <person name="Wortman J.R."/>
            <person name="White O.R."/>
            <person name="Salzberg S."/>
            <person name="Shumway M."/>
            <person name="Koo H."/>
            <person name="Zhao Y."/>
            <person name="Holmes M."/>
            <person name="Miller J."/>
            <person name="Schatz M."/>
            <person name="Pop M."/>
            <person name="Pai G."/>
            <person name="Utterback T."/>
            <person name="Rogers Y.-H."/>
            <person name="Kravitz S."/>
            <person name="Fraser C.M."/>
        </authorList>
    </citation>
    <scope>NUCLEOTIDE SEQUENCE</scope>
    <source>
        <strain evidence="9">Liverpool</strain>
    </source>
</reference>
<feature type="binding site" evidence="5">
    <location>
        <begin position="257"/>
        <end position="261"/>
    </location>
    <ligand>
        <name>FAD</name>
        <dbReference type="ChEBI" id="CHEBI:57692"/>
    </ligand>
</feature>
<organism evidence="9 10">
    <name type="scientific">Aedes aegypti</name>
    <name type="common">Yellowfever mosquito</name>
    <name type="synonym">Culex aegypti</name>
    <dbReference type="NCBI Taxonomy" id="7159"/>
    <lineage>
        <taxon>Eukaryota</taxon>
        <taxon>Metazoa</taxon>
        <taxon>Ecdysozoa</taxon>
        <taxon>Arthropoda</taxon>
        <taxon>Hexapoda</taxon>
        <taxon>Insecta</taxon>
        <taxon>Pterygota</taxon>
        <taxon>Neoptera</taxon>
        <taxon>Endopterygota</taxon>
        <taxon>Diptera</taxon>
        <taxon>Nematocera</taxon>
        <taxon>Culicoidea</taxon>
        <taxon>Culicidae</taxon>
        <taxon>Culicinae</taxon>
        <taxon>Aedini</taxon>
        <taxon>Aedes</taxon>
        <taxon>Stegomyia</taxon>
    </lineage>
</organism>
<evidence type="ECO:0000259" key="8">
    <source>
        <dbReference type="PROSITE" id="PS51645"/>
    </source>
</evidence>
<dbReference type="PANTHER" id="PTHR11455">
    <property type="entry name" value="CRYPTOCHROME"/>
    <property type="match status" value="1"/>
</dbReference>
<accession>A0A1S4EY06</accession>
<dbReference type="InterPro" id="IPR036134">
    <property type="entry name" value="Crypto/Photolyase_FAD-like_sf"/>
</dbReference>
<feature type="compositionally biased region" description="Low complexity" evidence="7">
    <location>
        <begin position="525"/>
        <end position="535"/>
    </location>
</feature>
<dbReference type="GO" id="GO:0032922">
    <property type="term" value="P:circadian regulation of gene expression"/>
    <property type="evidence" value="ECO:0007669"/>
    <property type="project" value="TreeGrafter"/>
</dbReference>
<keyword evidence="3" id="KW-0547">Nucleotide-binding</keyword>
<dbReference type="PANTHER" id="PTHR11455:SF9">
    <property type="entry name" value="CRYPTOCHROME CIRCADIAN CLOCK 5 ISOFORM X1"/>
    <property type="match status" value="1"/>
</dbReference>
<dbReference type="OrthoDB" id="435881at2759"/>
<keyword evidence="4 5" id="KW-0274">FAD</keyword>
<dbReference type="GO" id="GO:0071949">
    <property type="term" value="F:FAD binding"/>
    <property type="evidence" value="ECO:0007669"/>
    <property type="project" value="TreeGrafter"/>
</dbReference>
<dbReference type="CTD" id="35322"/>
<dbReference type="InterPro" id="IPR036155">
    <property type="entry name" value="Crypto/Photolyase_N_sf"/>
</dbReference>
<comment type="cofactor">
    <cofactor evidence="5">
        <name>FAD</name>
        <dbReference type="ChEBI" id="CHEBI:57692"/>
    </cofactor>
    <text evidence="5">Binds 1 FAD per subunit.</text>
</comment>
<dbReference type="GO" id="GO:0005634">
    <property type="term" value="C:nucleus"/>
    <property type="evidence" value="ECO:0007669"/>
    <property type="project" value="TreeGrafter"/>
</dbReference>
<feature type="compositionally biased region" description="Basic and acidic residues" evidence="7">
    <location>
        <begin position="502"/>
        <end position="514"/>
    </location>
</feature>